<sequence length="226" mass="25408">MAAAKLLTVKEFSEASLMWTMRSVWNTARLWIFRGCALMLEEFDGSTAIPSVLPHVVPAWVQIHKVPHLYRTESILKQLASKIGDMVMGRDIILIQVKYEKIPRFCLHCGLMGHVHLECGTGRRWDRMMVSGSRKRALEEAGLDKGTDAELSDTATGPIKPMEEKHGRAREVLAKKQLSMTAELSNKVETGVPPPPPKYISPREKKKQKKNSHRIGVRGSCGRRAK</sequence>
<feature type="region of interest" description="Disordered" evidence="1">
    <location>
        <begin position="136"/>
        <end position="167"/>
    </location>
</feature>
<dbReference type="OMA" id="HVHLECG"/>
<feature type="compositionally biased region" description="Basic residues" evidence="1">
    <location>
        <begin position="204"/>
        <end position="226"/>
    </location>
</feature>
<evidence type="ECO:0000259" key="2">
    <source>
        <dbReference type="Pfam" id="PF14392"/>
    </source>
</evidence>
<dbReference type="EMBL" id="CM016560">
    <property type="protein sequence ID" value="TKV92871.1"/>
    <property type="molecule type" value="Genomic_DNA"/>
</dbReference>
<reference evidence="3" key="1">
    <citation type="submission" date="2019-03" db="EMBL/GenBank/DDBJ databases">
        <title>WGS assembly of Setaria viridis.</title>
        <authorList>
            <person name="Huang P."/>
            <person name="Jenkins J."/>
            <person name="Grimwood J."/>
            <person name="Barry K."/>
            <person name="Healey A."/>
            <person name="Mamidi S."/>
            <person name="Sreedasyam A."/>
            <person name="Shu S."/>
            <person name="Feldman M."/>
            <person name="Wu J."/>
            <person name="Yu Y."/>
            <person name="Chen C."/>
            <person name="Johnson J."/>
            <person name="Rokhsar D."/>
            <person name="Baxter I."/>
            <person name="Schmutz J."/>
            <person name="Brutnell T."/>
            <person name="Kellogg E."/>
        </authorList>
    </citation>
    <scope>NUCLEOTIDE SEQUENCE [LARGE SCALE GENOMIC DNA]</scope>
</reference>
<dbReference type="InterPro" id="IPR025836">
    <property type="entry name" value="Zn_knuckle_CX2CX4HX4C"/>
</dbReference>
<keyword evidence="4" id="KW-1185">Reference proteome</keyword>
<gene>
    <name evidence="3" type="ORF">SEVIR_9G189400v2</name>
</gene>
<name>A0A4U6SWI2_SETVI</name>
<feature type="domain" description="Zinc knuckle CX2CX4HX4C" evidence="2">
    <location>
        <begin position="89"/>
        <end position="119"/>
    </location>
</feature>
<dbReference type="InterPro" id="IPR040256">
    <property type="entry name" value="At4g02000-like"/>
</dbReference>
<accession>A0A4U6SWI2</accession>
<dbReference type="Proteomes" id="UP000298652">
    <property type="component" value="Chromosome 9"/>
</dbReference>
<organism evidence="3 4">
    <name type="scientific">Setaria viridis</name>
    <name type="common">Green bristlegrass</name>
    <name type="synonym">Setaria italica subsp. viridis</name>
    <dbReference type="NCBI Taxonomy" id="4556"/>
    <lineage>
        <taxon>Eukaryota</taxon>
        <taxon>Viridiplantae</taxon>
        <taxon>Streptophyta</taxon>
        <taxon>Embryophyta</taxon>
        <taxon>Tracheophyta</taxon>
        <taxon>Spermatophyta</taxon>
        <taxon>Magnoliopsida</taxon>
        <taxon>Liliopsida</taxon>
        <taxon>Poales</taxon>
        <taxon>Poaceae</taxon>
        <taxon>PACMAD clade</taxon>
        <taxon>Panicoideae</taxon>
        <taxon>Panicodae</taxon>
        <taxon>Paniceae</taxon>
        <taxon>Cenchrinae</taxon>
        <taxon>Setaria</taxon>
    </lineage>
</organism>
<evidence type="ECO:0000256" key="1">
    <source>
        <dbReference type="SAM" id="MobiDB-lite"/>
    </source>
</evidence>
<proteinExistence type="predicted"/>
<dbReference type="PANTHER" id="PTHR31286">
    <property type="entry name" value="GLYCINE-RICH CELL WALL STRUCTURAL PROTEIN 1.8-LIKE"/>
    <property type="match status" value="1"/>
</dbReference>
<evidence type="ECO:0000313" key="3">
    <source>
        <dbReference type="EMBL" id="TKV92871.1"/>
    </source>
</evidence>
<dbReference type="Pfam" id="PF14392">
    <property type="entry name" value="zf-CCHC_4"/>
    <property type="match status" value="1"/>
</dbReference>
<feature type="region of interest" description="Disordered" evidence="1">
    <location>
        <begin position="180"/>
        <end position="226"/>
    </location>
</feature>
<dbReference type="AlphaFoldDB" id="A0A4U6SWI2"/>
<protein>
    <recommendedName>
        <fullName evidence="2">Zinc knuckle CX2CX4HX4C domain-containing protein</fullName>
    </recommendedName>
</protein>
<dbReference type="Gramene" id="TKV92871">
    <property type="protein sequence ID" value="TKV92871"/>
    <property type="gene ID" value="SEVIR_9G189400v2"/>
</dbReference>
<feature type="compositionally biased region" description="Basic and acidic residues" evidence="1">
    <location>
        <begin position="136"/>
        <end position="148"/>
    </location>
</feature>
<evidence type="ECO:0000313" key="4">
    <source>
        <dbReference type="Proteomes" id="UP000298652"/>
    </source>
</evidence>
<dbReference type="PANTHER" id="PTHR31286:SF167">
    <property type="entry name" value="OS09G0268800 PROTEIN"/>
    <property type="match status" value="1"/>
</dbReference>